<keyword evidence="4" id="KW-1185">Reference proteome</keyword>
<protein>
    <recommendedName>
        <fullName evidence="2">Serine hydrolase domain-containing protein</fullName>
    </recommendedName>
</protein>
<evidence type="ECO:0000313" key="4">
    <source>
        <dbReference type="Proteomes" id="UP001178507"/>
    </source>
</evidence>
<dbReference type="InterPro" id="IPR050593">
    <property type="entry name" value="LovG"/>
</dbReference>
<proteinExistence type="predicted"/>
<dbReference type="GO" id="GO:0016787">
    <property type="term" value="F:hydrolase activity"/>
    <property type="evidence" value="ECO:0007669"/>
    <property type="project" value="UniProtKB-KW"/>
</dbReference>
<gene>
    <name evidence="3" type="ORF">EVOR1521_LOCUS31457</name>
</gene>
<sequence>MPLWEVMGGGEKGGIVIREGRDLTSKEEQERLSTGALVFEREVAGERLRYLRMSGTGPMQGWASLRIKDKPLLVQRPLQRKVRVLALHGAPGNSNIMKFQTAALRKLAGEDFDWAFLDGPCAWAPVPGATAQNFTERTAMEKSIAKGKAFVQWYTHPIPDEAAPGDSNGVDDGGKPKEMNFDNVQYLAVEETIAFLDKHFAASPTDIIVAFSQAGTMLALYADALRKAQRPIPWRLSVLVCGSMIDDPRYALQEPLDHAALYIHGGDADPWGRHGERMVPKMYRELEMLEHEDGHGFPASHPRAQEIYQRLLQRMYMSVTDLLER</sequence>
<dbReference type="GO" id="GO:0005634">
    <property type="term" value="C:nucleus"/>
    <property type="evidence" value="ECO:0007669"/>
    <property type="project" value="TreeGrafter"/>
</dbReference>
<reference evidence="3" key="1">
    <citation type="submission" date="2023-08" db="EMBL/GenBank/DDBJ databases">
        <authorList>
            <person name="Chen Y."/>
            <person name="Shah S."/>
            <person name="Dougan E. K."/>
            <person name="Thang M."/>
            <person name="Chan C."/>
        </authorList>
    </citation>
    <scope>NUCLEOTIDE SEQUENCE</scope>
</reference>
<evidence type="ECO:0000256" key="1">
    <source>
        <dbReference type="ARBA" id="ARBA00022801"/>
    </source>
</evidence>
<evidence type="ECO:0000313" key="3">
    <source>
        <dbReference type="EMBL" id="CAJ1410680.1"/>
    </source>
</evidence>
<dbReference type="PANTHER" id="PTHR48070:SF6">
    <property type="entry name" value="ESTERASE OVCA2"/>
    <property type="match status" value="1"/>
</dbReference>
<comment type="caution">
    <text evidence="3">The sequence shown here is derived from an EMBL/GenBank/DDBJ whole genome shotgun (WGS) entry which is preliminary data.</text>
</comment>
<feature type="domain" description="Serine hydrolase" evidence="2">
    <location>
        <begin position="80"/>
        <end position="305"/>
    </location>
</feature>
<dbReference type="InterPro" id="IPR029058">
    <property type="entry name" value="AB_hydrolase_fold"/>
</dbReference>
<organism evidence="3 4">
    <name type="scientific">Effrenium voratum</name>
    <dbReference type="NCBI Taxonomy" id="2562239"/>
    <lineage>
        <taxon>Eukaryota</taxon>
        <taxon>Sar</taxon>
        <taxon>Alveolata</taxon>
        <taxon>Dinophyceae</taxon>
        <taxon>Suessiales</taxon>
        <taxon>Symbiodiniaceae</taxon>
        <taxon>Effrenium</taxon>
    </lineage>
</organism>
<accession>A0AA36JQS2</accession>
<evidence type="ECO:0000259" key="2">
    <source>
        <dbReference type="Pfam" id="PF03959"/>
    </source>
</evidence>
<dbReference type="EMBL" id="CAUJNA010003834">
    <property type="protein sequence ID" value="CAJ1410680.1"/>
    <property type="molecule type" value="Genomic_DNA"/>
</dbReference>
<dbReference type="PANTHER" id="PTHR48070">
    <property type="entry name" value="ESTERASE OVCA2"/>
    <property type="match status" value="1"/>
</dbReference>
<dbReference type="Pfam" id="PF03959">
    <property type="entry name" value="FSH1"/>
    <property type="match status" value="1"/>
</dbReference>
<dbReference type="Gene3D" id="3.40.50.1820">
    <property type="entry name" value="alpha/beta hydrolase"/>
    <property type="match status" value="1"/>
</dbReference>
<dbReference type="SUPFAM" id="SSF53474">
    <property type="entry name" value="alpha/beta-Hydrolases"/>
    <property type="match status" value="1"/>
</dbReference>
<dbReference type="GO" id="GO:0005737">
    <property type="term" value="C:cytoplasm"/>
    <property type="evidence" value="ECO:0007669"/>
    <property type="project" value="TreeGrafter"/>
</dbReference>
<dbReference type="AlphaFoldDB" id="A0AA36JQS2"/>
<name>A0AA36JQS2_9DINO</name>
<keyword evidence="1" id="KW-0378">Hydrolase</keyword>
<dbReference type="InterPro" id="IPR005645">
    <property type="entry name" value="FSH-like_dom"/>
</dbReference>
<dbReference type="Proteomes" id="UP001178507">
    <property type="component" value="Unassembled WGS sequence"/>
</dbReference>